<sequence length="51" mass="5868">MNKKLKSSTDNQWISVSQESSKCKNLSNKKEKTATDNQWTSTAKNTFEDKK</sequence>
<feature type="region of interest" description="Disordered" evidence="1">
    <location>
        <begin position="1"/>
        <end position="51"/>
    </location>
</feature>
<evidence type="ECO:0000256" key="1">
    <source>
        <dbReference type="SAM" id="MobiDB-lite"/>
    </source>
</evidence>
<comment type="caution">
    <text evidence="2">The sequence shown here is derived from an EMBL/GenBank/DDBJ whole genome shotgun (WGS) entry which is preliminary data.</text>
</comment>
<dbReference type="RefSeq" id="WP_169835114.1">
    <property type="nucleotide sequence ID" value="NZ_MZGW01000001.1"/>
</dbReference>
<name>A0A1V4IC90_9FIRM</name>
<feature type="compositionally biased region" description="Polar residues" evidence="1">
    <location>
        <begin position="35"/>
        <end position="45"/>
    </location>
</feature>
<feature type="compositionally biased region" description="Polar residues" evidence="1">
    <location>
        <begin position="8"/>
        <end position="26"/>
    </location>
</feature>
<reference evidence="2 3" key="1">
    <citation type="submission" date="2017-03" db="EMBL/GenBank/DDBJ databases">
        <title>Genome sequence of Clostridium thermoalcaliphilum DSM 7309.</title>
        <authorList>
            <person name="Poehlein A."/>
            <person name="Daniel R."/>
        </authorList>
    </citation>
    <scope>NUCLEOTIDE SEQUENCE [LARGE SCALE GENOMIC DNA]</scope>
    <source>
        <strain evidence="2 3">DSM 7309</strain>
    </source>
</reference>
<organism evidence="2 3">
    <name type="scientific">Alkalithermobacter paradoxus</name>
    <dbReference type="NCBI Taxonomy" id="29349"/>
    <lineage>
        <taxon>Bacteria</taxon>
        <taxon>Bacillati</taxon>
        <taxon>Bacillota</taxon>
        <taxon>Clostridia</taxon>
        <taxon>Peptostreptococcales</taxon>
        <taxon>Tepidibacteraceae</taxon>
        <taxon>Alkalithermobacter</taxon>
    </lineage>
</organism>
<protein>
    <submittedName>
        <fullName evidence="2">Uncharacterized protein</fullName>
    </submittedName>
</protein>
<dbReference type="EMBL" id="MZGW01000001">
    <property type="protein sequence ID" value="OPJ57235.1"/>
    <property type="molecule type" value="Genomic_DNA"/>
</dbReference>
<dbReference type="Proteomes" id="UP000190140">
    <property type="component" value="Unassembled WGS sequence"/>
</dbReference>
<evidence type="ECO:0000313" key="3">
    <source>
        <dbReference type="Proteomes" id="UP000190140"/>
    </source>
</evidence>
<accession>A0A1V4IC90</accession>
<dbReference type="AlphaFoldDB" id="A0A1V4IC90"/>
<proteinExistence type="predicted"/>
<gene>
    <name evidence="2" type="ORF">CLOTH_05180</name>
</gene>
<evidence type="ECO:0000313" key="2">
    <source>
        <dbReference type="EMBL" id="OPJ57235.1"/>
    </source>
</evidence>
<keyword evidence="3" id="KW-1185">Reference proteome</keyword>